<evidence type="ECO:0000313" key="1">
    <source>
        <dbReference type="EMBL" id="CAH1405092.1"/>
    </source>
</evidence>
<dbReference type="Proteomes" id="UP001152798">
    <property type="component" value="Chromosome 6"/>
</dbReference>
<feature type="non-terminal residue" evidence="1">
    <location>
        <position position="135"/>
    </location>
</feature>
<reference evidence="1" key="1">
    <citation type="submission" date="2022-01" db="EMBL/GenBank/DDBJ databases">
        <authorList>
            <person name="King R."/>
        </authorList>
    </citation>
    <scope>NUCLEOTIDE SEQUENCE</scope>
</reference>
<feature type="non-terminal residue" evidence="1">
    <location>
        <position position="1"/>
    </location>
</feature>
<gene>
    <name evidence="1" type="ORF">NEZAVI_LOCUS13379</name>
</gene>
<evidence type="ECO:0000313" key="2">
    <source>
        <dbReference type="Proteomes" id="UP001152798"/>
    </source>
</evidence>
<dbReference type="AlphaFoldDB" id="A0A9P0HNZ9"/>
<name>A0A9P0HNZ9_NEZVI</name>
<dbReference type="OrthoDB" id="10619082at2759"/>
<proteinExistence type="predicted"/>
<protein>
    <submittedName>
        <fullName evidence="1">Uncharacterized protein</fullName>
    </submittedName>
</protein>
<keyword evidence="2" id="KW-1185">Reference proteome</keyword>
<dbReference type="EMBL" id="OV725082">
    <property type="protein sequence ID" value="CAH1405092.1"/>
    <property type="molecule type" value="Genomic_DNA"/>
</dbReference>
<sequence>MPAAHASSSASIQKRASNPDLISCPVLAKLVESIRRIVQYWVLSRGREAAERGILMAGSVALKASDRKVAERVHTFVSYWGRGRDQLKVEKFALTARAVSAKLQSIVSPQVLYSGGLLELSIRCYLCLIEVMHLR</sequence>
<accession>A0A9P0HNZ9</accession>
<organism evidence="1 2">
    <name type="scientific">Nezara viridula</name>
    <name type="common">Southern green stink bug</name>
    <name type="synonym">Cimex viridulus</name>
    <dbReference type="NCBI Taxonomy" id="85310"/>
    <lineage>
        <taxon>Eukaryota</taxon>
        <taxon>Metazoa</taxon>
        <taxon>Ecdysozoa</taxon>
        <taxon>Arthropoda</taxon>
        <taxon>Hexapoda</taxon>
        <taxon>Insecta</taxon>
        <taxon>Pterygota</taxon>
        <taxon>Neoptera</taxon>
        <taxon>Paraneoptera</taxon>
        <taxon>Hemiptera</taxon>
        <taxon>Heteroptera</taxon>
        <taxon>Panheteroptera</taxon>
        <taxon>Pentatomomorpha</taxon>
        <taxon>Pentatomoidea</taxon>
        <taxon>Pentatomidae</taxon>
        <taxon>Pentatominae</taxon>
        <taxon>Nezara</taxon>
    </lineage>
</organism>